<sequence>MENAGRHKRTHGSLHRTPEEVLSEGRQWALKDGDAVLQPKGLKQFRIRFLNQRRTTVKQ</sequence>
<dbReference type="EMBL" id="CABDUW010000394">
    <property type="protein sequence ID" value="VTJ67751.1"/>
    <property type="molecule type" value="Genomic_DNA"/>
</dbReference>
<reference evidence="2" key="1">
    <citation type="submission" date="2019-04" db="EMBL/GenBank/DDBJ databases">
        <authorList>
            <person name="Alioto T."/>
            <person name="Alioto T."/>
        </authorList>
    </citation>
    <scope>NUCLEOTIDE SEQUENCE [LARGE SCALE GENOMIC DNA]</scope>
</reference>
<gene>
    <name evidence="2" type="ORF">MONAX_5E041042</name>
</gene>
<dbReference type="AlphaFoldDB" id="A0A5E4BFN7"/>
<name>A0A5E4BFN7_MARMO</name>
<feature type="non-terminal residue" evidence="2">
    <location>
        <position position="59"/>
    </location>
</feature>
<proteinExistence type="predicted"/>
<keyword evidence="3" id="KW-1185">Reference proteome</keyword>
<organism evidence="2 3">
    <name type="scientific">Marmota monax</name>
    <name type="common">Woodchuck</name>
    <dbReference type="NCBI Taxonomy" id="9995"/>
    <lineage>
        <taxon>Eukaryota</taxon>
        <taxon>Metazoa</taxon>
        <taxon>Chordata</taxon>
        <taxon>Craniata</taxon>
        <taxon>Vertebrata</taxon>
        <taxon>Euteleostomi</taxon>
        <taxon>Mammalia</taxon>
        <taxon>Eutheria</taxon>
        <taxon>Euarchontoglires</taxon>
        <taxon>Glires</taxon>
        <taxon>Rodentia</taxon>
        <taxon>Sciuromorpha</taxon>
        <taxon>Sciuridae</taxon>
        <taxon>Xerinae</taxon>
        <taxon>Marmotini</taxon>
        <taxon>Marmota</taxon>
    </lineage>
</organism>
<feature type="compositionally biased region" description="Basic residues" evidence="1">
    <location>
        <begin position="1"/>
        <end position="14"/>
    </location>
</feature>
<evidence type="ECO:0000256" key="1">
    <source>
        <dbReference type="SAM" id="MobiDB-lite"/>
    </source>
</evidence>
<protein>
    <submittedName>
        <fullName evidence="2">Uncharacterized protein</fullName>
    </submittedName>
</protein>
<dbReference type="Proteomes" id="UP000335636">
    <property type="component" value="Unassembled WGS sequence"/>
</dbReference>
<evidence type="ECO:0000313" key="2">
    <source>
        <dbReference type="EMBL" id="VTJ67751.1"/>
    </source>
</evidence>
<accession>A0A5E4BFN7</accession>
<feature type="region of interest" description="Disordered" evidence="1">
    <location>
        <begin position="1"/>
        <end position="24"/>
    </location>
</feature>
<evidence type="ECO:0000313" key="3">
    <source>
        <dbReference type="Proteomes" id="UP000335636"/>
    </source>
</evidence>
<comment type="caution">
    <text evidence="2">The sequence shown here is derived from an EMBL/GenBank/DDBJ whole genome shotgun (WGS) entry which is preliminary data.</text>
</comment>